<gene>
    <name evidence="2" type="ORF">LX83_005539</name>
</gene>
<keyword evidence="3" id="KW-1185">Reference proteome</keyword>
<proteinExistence type="predicted"/>
<feature type="compositionally biased region" description="Basic and acidic residues" evidence="1">
    <location>
        <begin position="273"/>
        <end position="295"/>
    </location>
</feature>
<evidence type="ECO:0000313" key="3">
    <source>
        <dbReference type="Proteomes" id="UP001206128"/>
    </source>
</evidence>
<protein>
    <submittedName>
        <fullName evidence="2">Uncharacterized protein</fullName>
    </submittedName>
</protein>
<dbReference type="RefSeq" id="WP_253776723.1">
    <property type="nucleotide sequence ID" value="NZ_JAMTCK010000015.1"/>
</dbReference>
<evidence type="ECO:0000256" key="1">
    <source>
        <dbReference type="SAM" id="MobiDB-lite"/>
    </source>
</evidence>
<feature type="region of interest" description="Disordered" evidence="1">
    <location>
        <begin position="272"/>
        <end position="295"/>
    </location>
</feature>
<organism evidence="2 3">
    <name type="scientific">Goodfellowiella coeruleoviolacea</name>
    <dbReference type="NCBI Taxonomy" id="334858"/>
    <lineage>
        <taxon>Bacteria</taxon>
        <taxon>Bacillati</taxon>
        <taxon>Actinomycetota</taxon>
        <taxon>Actinomycetes</taxon>
        <taxon>Pseudonocardiales</taxon>
        <taxon>Pseudonocardiaceae</taxon>
        <taxon>Goodfellowiella</taxon>
    </lineage>
</organism>
<dbReference type="Proteomes" id="UP001206128">
    <property type="component" value="Unassembled WGS sequence"/>
</dbReference>
<dbReference type="AlphaFoldDB" id="A0AAE3GI56"/>
<accession>A0AAE3GI56</accession>
<evidence type="ECO:0000313" key="2">
    <source>
        <dbReference type="EMBL" id="MCP2168661.1"/>
    </source>
</evidence>
<reference evidence="2" key="1">
    <citation type="submission" date="2022-06" db="EMBL/GenBank/DDBJ databases">
        <title>Genomic Encyclopedia of Archaeal and Bacterial Type Strains, Phase II (KMG-II): from individual species to whole genera.</title>
        <authorList>
            <person name="Goeker M."/>
        </authorList>
    </citation>
    <scope>NUCLEOTIDE SEQUENCE</scope>
    <source>
        <strain evidence="2">DSM 43935</strain>
    </source>
</reference>
<comment type="caution">
    <text evidence="2">The sequence shown here is derived from an EMBL/GenBank/DDBJ whole genome shotgun (WGS) entry which is preliminary data.</text>
</comment>
<name>A0AAE3GI56_9PSEU</name>
<sequence>MTTRPWPDTSPGLFGSVAERWRKRRERRYLAAADRRAASAAAEATAPAVPEPEHHRKEYQTALPSSMSFVDFQASFTVVWTLDGRADYRHAIPQSTAVNAIVQRAAAITRQANPVHHKPLREQLAFELGKRLQVENTNVWARAEDVHITVEEADLDLVRRHVELNRRRELRQAERELERAELRYLRDNVFNSVGNALLWWLHHNDNQIERIGEVAPQLTQLVRLVSGQEQVHWADNLLAALEEASPGGLGEAQRLGLAGYLGQVLGEYGGPGAKDEFETRAKDWGVGRGGPREGE</sequence>
<dbReference type="EMBL" id="JAMTCK010000015">
    <property type="protein sequence ID" value="MCP2168661.1"/>
    <property type="molecule type" value="Genomic_DNA"/>
</dbReference>